<dbReference type="RefSeq" id="WP_164707328.1">
    <property type="nucleotide sequence ID" value="NZ_AP022642.1"/>
</dbReference>
<proteinExistence type="predicted"/>
<evidence type="ECO:0000313" key="2">
    <source>
        <dbReference type="EMBL" id="BCA28200.1"/>
    </source>
</evidence>
<reference evidence="2 4" key="1">
    <citation type="journal article" date="2020" name="Microbiol. Resour. Announc.">
        <title>Complete genome sequence of Pseudomonas otitidis strain MrB4, isolated from Lake Biwa in Japan.</title>
        <authorList>
            <person name="Miyazaki K."/>
            <person name="Hase E."/>
            <person name="Maruya T."/>
        </authorList>
    </citation>
    <scope>NUCLEOTIDE SEQUENCE [LARGE SCALE GENOMIC DNA]</scope>
    <source>
        <strain evidence="2 4">MrB4</strain>
    </source>
</reference>
<dbReference type="AlphaFoldDB" id="A0A1I0TXI3"/>
<accession>A0A1I0TXI3</accession>
<reference evidence="3 5" key="2">
    <citation type="submission" date="2023-10" db="EMBL/GenBank/DDBJ databases">
        <title>Pseudomonas otitidis isolated from a paediatric patient with cystic fibrosis in Chile.</title>
        <authorList>
            <person name="Amsteins-Romero L."/>
            <person name="Opazo-Capurro A."/>
            <person name="Matus-Kohler M."/>
            <person name="Gonzalez-Rocha G."/>
        </authorList>
    </citation>
    <scope>NUCLEOTIDE SEQUENCE [LARGE SCALE GENOMIC DNA]</scope>
    <source>
        <strain evidence="3 5">P-714</strain>
    </source>
</reference>
<evidence type="ECO:0000256" key="1">
    <source>
        <dbReference type="SAM" id="MobiDB-lite"/>
    </source>
</evidence>
<name>A0A1I0TXI3_9GAMM</name>
<evidence type="ECO:0000313" key="4">
    <source>
        <dbReference type="Proteomes" id="UP000501237"/>
    </source>
</evidence>
<dbReference type="EMBL" id="AP022642">
    <property type="protein sequence ID" value="BCA28200.1"/>
    <property type="molecule type" value="Genomic_DNA"/>
</dbReference>
<dbReference type="KEGG" id="poj:PtoMrB4_21770"/>
<dbReference type="GeneID" id="57397398"/>
<organism evidence="2 4">
    <name type="scientific">Metapseudomonas otitidis</name>
    <dbReference type="NCBI Taxonomy" id="319939"/>
    <lineage>
        <taxon>Bacteria</taxon>
        <taxon>Pseudomonadati</taxon>
        <taxon>Pseudomonadota</taxon>
        <taxon>Gammaproteobacteria</taxon>
        <taxon>Pseudomonadales</taxon>
        <taxon>Pseudomonadaceae</taxon>
        <taxon>Metapseudomonas</taxon>
    </lineage>
</organism>
<dbReference type="STRING" id="319939.SAMN05216263_106240"/>
<evidence type="ECO:0000313" key="5">
    <source>
        <dbReference type="Proteomes" id="UP001273935"/>
    </source>
</evidence>
<keyword evidence="5" id="KW-1185">Reference proteome</keyword>
<dbReference type="Proteomes" id="UP000501237">
    <property type="component" value="Chromosome"/>
</dbReference>
<dbReference type="EMBL" id="JAWJUL010000026">
    <property type="protein sequence ID" value="MDV3439556.1"/>
    <property type="molecule type" value="Genomic_DNA"/>
</dbReference>
<sequence length="58" mass="6521">MNDTLQDTDAPAAPETSTEATEKKPKQNLPWYQTLKGHDRGQRPGMPPRGSRRSMGKR</sequence>
<feature type="region of interest" description="Disordered" evidence="1">
    <location>
        <begin position="1"/>
        <end position="58"/>
    </location>
</feature>
<dbReference type="Proteomes" id="UP001273935">
    <property type="component" value="Unassembled WGS sequence"/>
</dbReference>
<gene>
    <name evidence="2" type="ORF">PtoMrB4_21770</name>
    <name evidence="3" type="ORF">R0G64_08980</name>
</gene>
<evidence type="ECO:0000313" key="3">
    <source>
        <dbReference type="EMBL" id="MDV3439556.1"/>
    </source>
</evidence>
<protein>
    <submittedName>
        <fullName evidence="2">Uncharacterized protein</fullName>
    </submittedName>
</protein>